<gene>
    <name evidence="2" type="ORF">SAMN02745728_02360</name>
</gene>
<dbReference type="AlphaFoldDB" id="A0A1M7TQF2"/>
<sequence length="226" mass="25613">MYEFLSGPMFVISLAVFFIGMTWRVIWYIKGLDWKLDRVAYKADFSHGIKGGIHSALKWMLPFGTQGWRSQPLFTVAFFMFHTGAILLPFFLIGHSELLRANFGFGLPTLPQNVSDILTICAIIGAVLLGIRRIITPSVRYLTTGYDWFILALATAPIVSGYLIAASPENTNFWLILHIILGELMLILAPFTKLSHIVLYFMSRIQIGMDYSIKRGGHKRGAYFPW</sequence>
<dbReference type="RefSeq" id="WP_072698021.1">
    <property type="nucleotide sequence ID" value="NZ_FRDI01000019.1"/>
</dbReference>
<dbReference type="SUPFAM" id="SSF103501">
    <property type="entry name" value="Respiratory nitrate reductase 1 gamma chain"/>
    <property type="match status" value="1"/>
</dbReference>
<keyword evidence="1" id="KW-1133">Transmembrane helix</keyword>
<dbReference type="OrthoDB" id="5450521at2"/>
<proteinExistence type="predicted"/>
<feature type="transmembrane region" description="Helical" evidence="1">
    <location>
        <begin position="73"/>
        <end position="94"/>
    </location>
</feature>
<name>A0A1M7TQF2_9BACT</name>
<dbReference type="Gene3D" id="1.20.950.20">
    <property type="entry name" value="Transmembrane di-heme cytochromes, Chain C"/>
    <property type="match status" value="1"/>
</dbReference>
<dbReference type="Proteomes" id="UP000186469">
    <property type="component" value="Unassembled WGS sequence"/>
</dbReference>
<dbReference type="EMBL" id="FRDI01000019">
    <property type="protein sequence ID" value="SHN72930.1"/>
    <property type="molecule type" value="Genomic_DNA"/>
</dbReference>
<evidence type="ECO:0000256" key="1">
    <source>
        <dbReference type="SAM" id="Phobius"/>
    </source>
</evidence>
<dbReference type="STRING" id="1121455.SAMN02745728_02360"/>
<dbReference type="NCBIfam" id="NF045716">
    <property type="entry name" value="sulf_resp_HmcE"/>
    <property type="match status" value="1"/>
</dbReference>
<organism evidence="2 3">
    <name type="scientific">Desulfovibrio litoralis DSM 11393</name>
    <dbReference type="NCBI Taxonomy" id="1121455"/>
    <lineage>
        <taxon>Bacteria</taxon>
        <taxon>Pseudomonadati</taxon>
        <taxon>Thermodesulfobacteriota</taxon>
        <taxon>Desulfovibrionia</taxon>
        <taxon>Desulfovibrionales</taxon>
        <taxon>Desulfovibrionaceae</taxon>
        <taxon>Desulfovibrio</taxon>
    </lineage>
</organism>
<evidence type="ECO:0000313" key="2">
    <source>
        <dbReference type="EMBL" id="SHN72930.1"/>
    </source>
</evidence>
<keyword evidence="1" id="KW-0812">Transmembrane</keyword>
<feature type="transmembrane region" description="Helical" evidence="1">
    <location>
        <begin position="147"/>
        <end position="167"/>
    </location>
</feature>
<evidence type="ECO:0000313" key="3">
    <source>
        <dbReference type="Proteomes" id="UP000186469"/>
    </source>
</evidence>
<feature type="transmembrane region" description="Helical" evidence="1">
    <location>
        <begin position="114"/>
        <end position="135"/>
    </location>
</feature>
<feature type="transmembrane region" description="Helical" evidence="1">
    <location>
        <begin position="6"/>
        <end position="29"/>
    </location>
</feature>
<dbReference type="InterPro" id="IPR036197">
    <property type="entry name" value="NarG-like_sf"/>
</dbReference>
<dbReference type="InterPro" id="IPR054903">
    <property type="entry name" value="sulf_resp_HmcE"/>
</dbReference>
<keyword evidence="3" id="KW-1185">Reference proteome</keyword>
<keyword evidence="1" id="KW-0472">Membrane</keyword>
<protein>
    <submittedName>
        <fullName evidence="2">Nitrate reductase gamma subunit</fullName>
    </submittedName>
</protein>
<accession>A0A1M7TQF2</accession>
<reference evidence="2 3" key="1">
    <citation type="submission" date="2016-12" db="EMBL/GenBank/DDBJ databases">
        <authorList>
            <person name="Song W.-J."/>
            <person name="Kurnit D.M."/>
        </authorList>
    </citation>
    <scope>NUCLEOTIDE SEQUENCE [LARGE SCALE GENOMIC DNA]</scope>
    <source>
        <strain evidence="2 3">DSM 11393</strain>
    </source>
</reference>
<feature type="transmembrane region" description="Helical" evidence="1">
    <location>
        <begin position="173"/>
        <end position="201"/>
    </location>
</feature>